<name>A0A0A7ED09_9GAMM</name>
<dbReference type="EMBL" id="CP009888">
    <property type="protein sequence ID" value="AIY63922.1"/>
    <property type="molecule type" value="Genomic_DNA"/>
</dbReference>
<protein>
    <submittedName>
        <fullName evidence="1">Uncharacterized protein</fullName>
    </submittedName>
</protein>
<dbReference type="AlphaFoldDB" id="A0A0A7ED09"/>
<dbReference type="Proteomes" id="UP000030341">
    <property type="component" value="Chromosome 1"/>
</dbReference>
<keyword evidence="2" id="KW-1185">Reference proteome</keyword>
<accession>A0A0A7ED09</accession>
<evidence type="ECO:0000313" key="2">
    <source>
        <dbReference type="Proteomes" id="UP000030341"/>
    </source>
</evidence>
<reference evidence="1 2" key="1">
    <citation type="submission" date="2014-11" db="EMBL/GenBank/DDBJ databases">
        <title>Complete Genome Sequence of Pseudoalteromonas sp. Strain OCN003 Isolated from Kaneohe Bay, Oahu, Hawaii.</title>
        <authorList>
            <person name="Beurmann S."/>
            <person name="Videau P."/>
            <person name="Ushijima B."/>
            <person name="Smith A.M."/>
            <person name="Aeby G.S."/>
            <person name="Callahan S.M."/>
            <person name="Belcaid M."/>
        </authorList>
    </citation>
    <scope>NUCLEOTIDE SEQUENCE [LARGE SCALE GENOMIC DNA]</scope>
    <source>
        <strain evidence="1 2">OCN003</strain>
    </source>
</reference>
<evidence type="ECO:0000313" key="1">
    <source>
        <dbReference type="EMBL" id="AIY63922.1"/>
    </source>
</evidence>
<gene>
    <name evidence="1" type="ORF">OM33_01180</name>
</gene>
<proteinExistence type="predicted"/>
<sequence>MNNNLNLFFETANEIISALFESGISSISDDTVEQIRSWANLATDLGFNEEANAVLSLMNDFPHSEKVPILLTLNTRIHILKEYHLVNTNLSLKG</sequence>
<dbReference type="RefSeq" id="WP_038637660.1">
    <property type="nucleotide sequence ID" value="NZ_CP009888.1"/>
</dbReference>
<organism evidence="1 2">
    <name type="scientific">Pseudoalteromonas piratica</name>
    <dbReference type="NCBI Taxonomy" id="1348114"/>
    <lineage>
        <taxon>Bacteria</taxon>
        <taxon>Pseudomonadati</taxon>
        <taxon>Pseudomonadota</taxon>
        <taxon>Gammaproteobacteria</taxon>
        <taxon>Alteromonadales</taxon>
        <taxon>Pseudoalteromonadaceae</taxon>
        <taxon>Pseudoalteromonas</taxon>
    </lineage>
</organism>
<dbReference type="KEGG" id="pseo:OM33_01180"/>
<dbReference type="HOGENOM" id="CLU_2383974_0_0_6"/>